<dbReference type="EMBL" id="JAARQN010000001">
    <property type="protein sequence ID" value="MBC1456251.1"/>
    <property type="molecule type" value="Genomic_DNA"/>
</dbReference>
<evidence type="ECO:0000313" key="2">
    <source>
        <dbReference type="Proteomes" id="UP000569903"/>
    </source>
</evidence>
<evidence type="ECO:0000313" key="1">
    <source>
        <dbReference type="EMBL" id="MBC1456251.1"/>
    </source>
</evidence>
<reference evidence="1 2" key="1">
    <citation type="submission" date="2020-03" db="EMBL/GenBank/DDBJ databases">
        <title>Soil Listeria distribution.</title>
        <authorList>
            <person name="Liao J."/>
            <person name="Wiedmann M."/>
        </authorList>
    </citation>
    <scope>NUCLEOTIDE SEQUENCE [LARGE SCALE GENOMIC DNA]</scope>
    <source>
        <strain evidence="1 2">FSL L7-1614</strain>
    </source>
</reference>
<name>A0A841YRF9_9LIST</name>
<proteinExistence type="predicted"/>
<comment type="caution">
    <text evidence="1">The sequence shown here is derived from an EMBL/GenBank/DDBJ whole genome shotgun (WGS) entry which is preliminary data.</text>
</comment>
<organism evidence="1 2">
    <name type="scientific">Listeria newyorkensis</name>
    <dbReference type="NCBI Taxonomy" id="1497681"/>
    <lineage>
        <taxon>Bacteria</taxon>
        <taxon>Bacillati</taxon>
        <taxon>Bacillota</taxon>
        <taxon>Bacilli</taxon>
        <taxon>Bacillales</taxon>
        <taxon>Listeriaceae</taxon>
        <taxon>Listeria</taxon>
    </lineage>
</organism>
<dbReference type="AlphaFoldDB" id="A0A841YRF9"/>
<dbReference type="Proteomes" id="UP000569903">
    <property type="component" value="Unassembled WGS sequence"/>
</dbReference>
<accession>A0A841YRF9</accession>
<protein>
    <submittedName>
        <fullName evidence="1">Uncharacterized protein</fullName>
    </submittedName>
</protein>
<sequence length="81" mass="8782">MTMLTYAVGEASPKQIALVQQCITEAKRVLSNSPDYTAMNAKKAEILAQLPIGEREILEALSQADELCVFRAGIAMERALG</sequence>
<dbReference type="RefSeq" id="WP_185387821.1">
    <property type="nucleotide sequence ID" value="NZ_JAARQN010000001.1"/>
</dbReference>
<gene>
    <name evidence="1" type="ORF">HB850_00690</name>
</gene>